<accession>A0ABU5ZI01</accession>
<feature type="transmembrane region" description="Helical" evidence="2">
    <location>
        <begin position="73"/>
        <end position="91"/>
    </location>
</feature>
<dbReference type="PANTHER" id="PTHR43849:SF2">
    <property type="entry name" value="BLL3936 PROTEIN"/>
    <property type="match status" value="1"/>
</dbReference>
<dbReference type="PANTHER" id="PTHR43849">
    <property type="entry name" value="BLL3936 PROTEIN"/>
    <property type="match status" value="1"/>
</dbReference>
<dbReference type="InterPro" id="IPR011853">
    <property type="entry name" value="TRAP_DctM-Dct_fused"/>
</dbReference>
<reference evidence="4" key="1">
    <citation type="submission" date="2023-12" db="EMBL/GenBank/DDBJ databases">
        <title>Fervidustalea candida gen. nov., sp. nov., a novel member of the family Paenibacillaceae isolated from a geothermal area.</title>
        <authorList>
            <person name="Li W.-J."/>
            <person name="Jiao J.-Y."/>
            <person name="Chen Y."/>
        </authorList>
    </citation>
    <scope>NUCLEOTIDE SEQUENCE</scope>
    <source>
        <strain evidence="4">SYSU GA230002</strain>
    </source>
</reference>
<keyword evidence="5" id="KW-1185">Reference proteome</keyword>
<feature type="transmembrane region" description="Helical" evidence="2">
    <location>
        <begin position="590"/>
        <end position="610"/>
    </location>
</feature>
<feature type="transmembrane region" description="Helical" evidence="2">
    <location>
        <begin position="617"/>
        <end position="636"/>
    </location>
</feature>
<dbReference type="NCBIfam" id="TIGR02123">
    <property type="entry name" value="TRAP_fused"/>
    <property type="match status" value="1"/>
</dbReference>
<feature type="transmembrane region" description="Helical" evidence="2">
    <location>
        <begin position="467"/>
        <end position="486"/>
    </location>
</feature>
<feature type="region of interest" description="Disordered" evidence="1">
    <location>
        <begin position="1"/>
        <end position="26"/>
    </location>
</feature>
<feature type="transmembrane region" description="Helical" evidence="2">
    <location>
        <begin position="433"/>
        <end position="455"/>
    </location>
</feature>
<feature type="transmembrane region" description="Helical" evidence="2">
    <location>
        <begin position="642"/>
        <end position="660"/>
    </location>
</feature>
<feature type="transmembrane region" description="Helical" evidence="2">
    <location>
        <begin position="552"/>
        <end position="570"/>
    </location>
</feature>
<dbReference type="InterPro" id="IPR010656">
    <property type="entry name" value="DctM"/>
</dbReference>
<feature type="transmembrane region" description="Helical" evidence="2">
    <location>
        <begin position="206"/>
        <end position="225"/>
    </location>
</feature>
<comment type="caution">
    <text evidence="4">The sequence shown here is derived from an EMBL/GenBank/DDBJ whole genome shotgun (WGS) entry which is preliminary data.</text>
</comment>
<dbReference type="Proteomes" id="UP001310386">
    <property type="component" value="Unassembled WGS sequence"/>
</dbReference>
<evidence type="ECO:0000259" key="3">
    <source>
        <dbReference type="Pfam" id="PF06808"/>
    </source>
</evidence>
<dbReference type="Pfam" id="PF06808">
    <property type="entry name" value="DctM"/>
    <property type="match status" value="1"/>
</dbReference>
<evidence type="ECO:0000313" key="5">
    <source>
        <dbReference type="Proteomes" id="UP001310386"/>
    </source>
</evidence>
<name>A0ABU5ZI01_9BACL</name>
<feature type="transmembrane region" description="Helical" evidence="2">
    <location>
        <begin position="518"/>
        <end position="540"/>
    </location>
</feature>
<feature type="transmembrane region" description="Helical" evidence="2">
    <location>
        <begin position="365"/>
        <end position="388"/>
    </location>
</feature>
<keyword evidence="2" id="KW-0812">Transmembrane</keyword>
<feature type="transmembrane region" description="Helical" evidence="2">
    <location>
        <begin position="42"/>
        <end position="61"/>
    </location>
</feature>
<protein>
    <submittedName>
        <fullName evidence="4">TRAP transporter permease</fullName>
    </submittedName>
</protein>
<feature type="transmembrane region" description="Helical" evidence="2">
    <location>
        <begin position="394"/>
        <end position="412"/>
    </location>
</feature>
<feature type="transmembrane region" description="Helical" evidence="2">
    <location>
        <begin position="103"/>
        <end position="124"/>
    </location>
</feature>
<evidence type="ECO:0000313" key="4">
    <source>
        <dbReference type="EMBL" id="MEB3102129.1"/>
    </source>
</evidence>
<feature type="transmembrane region" description="Helical" evidence="2">
    <location>
        <begin position="156"/>
        <end position="174"/>
    </location>
</feature>
<feature type="transmembrane region" description="Helical" evidence="2">
    <location>
        <begin position="130"/>
        <end position="149"/>
    </location>
</feature>
<feature type="transmembrane region" description="Helical" evidence="2">
    <location>
        <begin position="493"/>
        <end position="512"/>
    </location>
</feature>
<evidence type="ECO:0000256" key="2">
    <source>
        <dbReference type="SAM" id="Phobius"/>
    </source>
</evidence>
<keyword evidence="2" id="KW-1133">Transmembrane helix</keyword>
<keyword evidence="2" id="KW-0472">Membrane</keyword>
<feature type="domain" description="TRAP C4-dicarboxylate transport system permease DctM subunit" evidence="3">
    <location>
        <begin position="145"/>
        <end position="578"/>
    </location>
</feature>
<sequence>MNEDRQHSKKQAPANQPPEEPNVNAEMEGKRYRQFKSSTPKVILYTLLSLIPISGILYVLGVQDMIGLTFYQQQFIGLFLGLVLCSVYLSIPATKKSRRDSVPWYDWLLAALGLYAGLYLVIFYPQIVMIIGNVDTPRLVISVIAVVLVMEAIRRLLGTAMLTIVLFFLLYGYFAPYFPGIFRGTHTSLKQLFNYLYLDPNSMLDLINIAATVALSFIFFGQILLHFGGADILNNLALSLFGRFRGGPAKGSIVGSSLVGTITGGPVTNVMLVGSVTIPLMKRNGYDAVRAGAIESVASTGGSIMPPVMGISAFIIAETLGVSYAKVAIAALIPAILFYLTIFFQVDLHAGRHGIRRLRKEDIPSIAGVLKTGWTILPTLVALVYFLFFKGYSPQISGLYSAVVAIVFLSLPKDIRRQMFSFFPRIFVDSGRVLLEITVVLAAAGLIVGVTGVTGLGFNLGLILSDLAQYGLLTLLAVSAIVSVILGMGMPAVAAYSLVAVLVAPTMVQMGVNPFAAHLFVFYFSIISNFTPPVALACFTAAPIAQASPHKIGFRAMQLGITAYIVPFLFVYSPQMLLGATNNVNWTESILTWVTAVIGCYLIAAALEGFLFNPINWIKRLILIVLGVCLLMPLSIWQYSWLLNLIAFIAMVLLFLYEAMRIKKMHVSSSAKPVDAK</sequence>
<organism evidence="4 5">
    <name type="scientific">Ferviditalea candida</name>
    <dbReference type="NCBI Taxonomy" id="3108399"/>
    <lineage>
        <taxon>Bacteria</taxon>
        <taxon>Bacillati</taxon>
        <taxon>Bacillota</taxon>
        <taxon>Bacilli</taxon>
        <taxon>Bacillales</taxon>
        <taxon>Paenibacillaceae</taxon>
        <taxon>Ferviditalea</taxon>
    </lineage>
</organism>
<proteinExistence type="predicted"/>
<evidence type="ECO:0000256" key="1">
    <source>
        <dbReference type="SAM" id="MobiDB-lite"/>
    </source>
</evidence>
<dbReference type="RefSeq" id="WP_371754245.1">
    <property type="nucleotide sequence ID" value="NZ_JAYJLD010000013.1"/>
</dbReference>
<gene>
    <name evidence="4" type="ORF">VF724_10690</name>
</gene>
<dbReference type="EMBL" id="JAYJLD010000013">
    <property type="protein sequence ID" value="MEB3102129.1"/>
    <property type="molecule type" value="Genomic_DNA"/>
</dbReference>
<feature type="transmembrane region" description="Helical" evidence="2">
    <location>
        <begin position="323"/>
        <end position="344"/>
    </location>
</feature>
<feature type="transmembrane region" description="Helical" evidence="2">
    <location>
        <begin position="291"/>
        <end position="317"/>
    </location>
</feature>